<dbReference type="RefSeq" id="WP_344040337.1">
    <property type="nucleotide sequence ID" value="NZ_BAAAKE010000022.1"/>
</dbReference>
<name>A0ABV9Y0X1_9PSEU</name>
<accession>A0ABV9Y0X1</accession>
<reference evidence="2" key="1">
    <citation type="journal article" date="2019" name="Int. J. Syst. Evol. Microbiol.">
        <title>The Global Catalogue of Microorganisms (GCM) 10K type strain sequencing project: providing services to taxonomists for standard genome sequencing and annotation.</title>
        <authorList>
            <consortium name="The Broad Institute Genomics Platform"/>
            <consortium name="The Broad Institute Genome Sequencing Center for Infectious Disease"/>
            <person name="Wu L."/>
            <person name="Ma J."/>
        </authorList>
    </citation>
    <scope>NUCLEOTIDE SEQUENCE [LARGE SCALE GENOMIC DNA]</scope>
    <source>
        <strain evidence="2">KCTC 12848</strain>
    </source>
</reference>
<dbReference type="Proteomes" id="UP001595833">
    <property type="component" value="Unassembled WGS sequence"/>
</dbReference>
<sequence length="84" mass="9432">MICITLTFGSPQPVRVHLFAAFQRPFVTQRAGVWSRIRAVIRRNVRQRFDLPGGCEPRSASRITLPVAFEHNAVETSVKSIGEP</sequence>
<dbReference type="EMBL" id="JBHSJB010000012">
    <property type="protein sequence ID" value="MFC5055287.1"/>
    <property type="molecule type" value="Genomic_DNA"/>
</dbReference>
<evidence type="ECO:0000313" key="2">
    <source>
        <dbReference type="Proteomes" id="UP001595833"/>
    </source>
</evidence>
<organism evidence="1 2">
    <name type="scientific">Saccharothrix xinjiangensis</name>
    <dbReference type="NCBI Taxonomy" id="204798"/>
    <lineage>
        <taxon>Bacteria</taxon>
        <taxon>Bacillati</taxon>
        <taxon>Actinomycetota</taxon>
        <taxon>Actinomycetes</taxon>
        <taxon>Pseudonocardiales</taxon>
        <taxon>Pseudonocardiaceae</taxon>
        <taxon>Saccharothrix</taxon>
    </lineage>
</organism>
<evidence type="ECO:0000313" key="1">
    <source>
        <dbReference type="EMBL" id="MFC5055287.1"/>
    </source>
</evidence>
<keyword evidence="2" id="KW-1185">Reference proteome</keyword>
<proteinExistence type="predicted"/>
<gene>
    <name evidence="1" type="ORF">ACFPFM_16135</name>
</gene>
<protein>
    <submittedName>
        <fullName evidence="1">Uncharacterized protein</fullName>
    </submittedName>
</protein>
<comment type="caution">
    <text evidence="1">The sequence shown here is derived from an EMBL/GenBank/DDBJ whole genome shotgun (WGS) entry which is preliminary data.</text>
</comment>